<proteinExistence type="predicted"/>
<keyword evidence="2" id="KW-1185">Reference proteome</keyword>
<evidence type="ECO:0000313" key="2">
    <source>
        <dbReference type="Proteomes" id="UP001548590"/>
    </source>
</evidence>
<organism evidence="1 2">
    <name type="scientific">Uliginosibacterium paludis</name>
    <dbReference type="NCBI Taxonomy" id="1615952"/>
    <lineage>
        <taxon>Bacteria</taxon>
        <taxon>Pseudomonadati</taxon>
        <taxon>Pseudomonadota</taxon>
        <taxon>Betaproteobacteria</taxon>
        <taxon>Rhodocyclales</taxon>
        <taxon>Zoogloeaceae</taxon>
        <taxon>Uliginosibacterium</taxon>
    </lineage>
</organism>
<reference evidence="1 2" key="1">
    <citation type="submission" date="2024-07" db="EMBL/GenBank/DDBJ databases">
        <title>Uliginosibacterium paludis KCTC:42655.</title>
        <authorList>
            <person name="Kim M.K."/>
        </authorList>
    </citation>
    <scope>NUCLEOTIDE SEQUENCE [LARGE SCALE GENOMIC DNA]</scope>
    <source>
        <strain evidence="1 2">KCTC 42655</strain>
    </source>
</reference>
<dbReference type="EMBL" id="JBEWLZ010000001">
    <property type="protein sequence ID" value="MET1488320.1"/>
    <property type="molecule type" value="Genomic_DNA"/>
</dbReference>
<dbReference type="Proteomes" id="UP001548590">
    <property type="component" value="Unassembled WGS sequence"/>
</dbReference>
<name>A0ABV2CKA0_9RHOO</name>
<comment type="caution">
    <text evidence="1">The sequence shown here is derived from an EMBL/GenBank/DDBJ whole genome shotgun (WGS) entry which is preliminary data.</text>
</comment>
<sequence>MREIRLPSGARFRLMVELAYWRHGWRLPLAAVSVLLLLGVAAWLPIQFARLADANAEFDRDARGSVSGVKAAMPPLASFREVLVMQDATPTQLRVIHQKASELGLQPGQLDMRRQQDGQGVFSQLQVTMPLKGSYLAVKRFCGDLLEYMPSVSIDQISIKRDDTRPDVVDAQIALSLWQLPESKQGGRP</sequence>
<evidence type="ECO:0000313" key="1">
    <source>
        <dbReference type="EMBL" id="MET1488320.1"/>
    </source>
</evidence>
<dbReference type="InterPro" id="IPR014717">
    <property type="entry name" value="Transl_elong_EF1B/ribsomal_bS6"/>
</dbReference>
<evidence type="ECO:0008006" key="3">
    <source>
        <dbReference type="Google" id="ProtNLM"/>
    </source>
</evidence>
<gene>
    <name evidence="1" type="ORF">ABVT11_00670</name>
</gene>
<dbReference type="Gene3D" id="3.30.70.60">
    <property type="match status" value="1"/>
</dbReference>
<accession>A0ABV2CKA0</accession>
<protein>
    <recommendedName>
        <fullName evidence="3">Type 4a pilus biogenesis protein PilO</fullName>
    </recommendedName>
</protein>
<dbReference type="RefSeq" id="WP_345926335.1">
    <property type="nucleotide sequence ID" value="NZ_JBDIVF010000003.1"/>
</dbReference>